<dbReference type="InterPro" id="IPR025187">
    <property type="entry name" value="DUF4112"/>
</dbReference>
<keyword evidence="3" id="KW-1185">Reference proteome</keyword>
<organism evidence="2 3">
    <name type="scientific">Sphingoaurantiacus capsulatus</name>
    <dbReference type="NCBI Taxonomy" id="1771310"/>
    <lineage>
        <taxon>Bacteria</taxon>
        <taxon>Pseudomonadati</taxon>
        <taxon>Pseudomonadota</taxon>
        <taxon>Alphaproteobacteria</taxon>
        <taxon>Sphingomonadales</taxon>
        <taxon>Sphingosinicellaceae</taxon>
        <taxon>Sphingoaurantiacus</taxon>
    </lineage>
</organism>
<protein>
    <submittedName>
        <fullName evidence="2">DUF4112 domain-containing protein</fullName>
    </submittedName>
</protein>
<gene>
    <name evidence="2" type="ORF">ACFOMD_11000</name>
</gene>
<evidence type="ECO:0000256" key="1">
    <source>
        <dbReference type="SAM" id="Phobius"/>
    </source>
</evidence>
<name>A0ABV7XBM3_9SPHN</name>
<dbReference type="EMBL" id="JBHRXV010000010">
    <property type="protein sequence ID" value="MFC3713103.1"/>
    <property type="molecule type" value="Genomic_DNA"/>
</dbReference>
<proteinExistence type="predicted"/>
<keyword evidence="1" id="KW-0812">Transmembrane</keyword>
<keyword evidence="1" id="KW-1133">Transmembrane helix</keyword>
<evidence type="ECO:0000313" key="3">
    <source>
        <dbReference type="Proteomes" id="UP001595615"/>
    </source>
</evidence>
<reference evidence="3" key="1">
    <citation type="journal article" date="2019" name="Int. J. Syst. Evol. Microbiol.">
        <title>The Global Catalogue of Microorganisms (GCM) 10K type strain sequencing project: providing services to taxonomists for standard genome sequencing and annotation.</title>
        <authorList>
            <consortium name="The Broad Institute Genomics Platform"/>
            <consortium name="The Broad Institute Genome Sequencing Center for Infectious Disease"/>
            <person name="Wu L."/>
            <person name="Ma J."/>
        </authorList>
    </citation>
    <scope>NUCLEOTIDE SEQUENCE [LARGE SCALE GENOMIC DNA]</scope>
    <source>
        <strain evidence="3">KCTC 42644</strain>
    </source>
</reference>
<comment type="caution">
    <text evidence="2">The sequence shown here is derived from an EMBL/GenBank/DDBJ whole genome shotgun (WGS) entry which is preliminary data.</text>
</comment>
<keyword evidence="1" id="KW-0472">Membrane</keyword>
<dbReference type="PANTHER" id="PTHR35519">
    <property type="entry name" value="MEMBRANE PROTEINS"/>
    <property type="match status" value="1"/>
</dbReference>
<evidence type="ECO:0000313" key="2">
    <source>
        <dbReference type="EMBL" id="MFC3713103.1"/>
    </source>
</evidence>
<dbReference type="Pfam" id="PF13430">
    <property type="entry name" value="DUF4112"/>
    <property type="match status" value="1"/>
</dbReference>
<dbReference type="RefSeq" id="WP_380861277.1">
    <property type="nucleotide sequence ID" value="NZ_JBHRXV010000010.1"/>
</dbReference>
<sequence>MAINQKSFDQVTGALSSLDRNPQAVRQRVVALEKVLERAFTVPGTQYKVGLDAIVGLVPVVGDWVTGAMSAYLIWEARNLGMSKWQLARMSGNAVFDTAVGMVPFAGDLFDFVFKSNSRNLRIIKAHLDKHHPSTVIIEGEKL</sequence>
<feature type="transmembrane region" description="Helical" evidence="1">
    <location>
        <begin position="53"/>
        <end position="75"/>
    </location>
</feature>
<dbReference type="Proteomes" id="UP001595615">
    <property type="component" value="Unassembled WGS sequence"/>
</dbReference>
<dbReference type="PANTHER" id="PTHR35519:SF2">
    <property type="entry name" value="PH DOMAIN PROTEIN"/>
    <property type="match status" value="1"/>
</dbReference>
<accession>A0ABV7XBM3</accession>